<protein>
    <submittedName>
        <fullName evidence="2">Uncharacterized protein</fullName>
    </submittedName>
</protein>
<dbReference type="EMBL" id="JAAQHG020000024">
    <property type="protein sequence ID" value="KAL1584698.1"/>
    <property type="molecule type" value="Genomic_DNA"/>
</dbReference>
<dbReference type="RefSeq" id="XP_069227804.1">
    <property type="nucleotide sequence ID" value="XM_069375444.1"/>
</dbReference>
<reference evidence="2 3" key="1">
    <citation type="journal article" date="2020" name="Microbiol. Resour. Announc.">
        <title>Draft Genome Sequence of a Cladosporium Species Isolated from the Mesophotic Ascidian Didemnum maculosum.</title>
        <authorList>
            <person name="Gioti A."/>
            <person name="Siaperas R."/>
            <person name="Nikolaivits E."/>
            <person name="Le Goff G."/>
            <person name="Ouazzani J."/>
            <person name="Kotoulas G."/>
            <person name="Topakas E."/>
        </authorList>
    </citation>
    <scope>NUCLEOTIDE SEQUENCE [LARGE SCALE GENOMIC DNA]</scope>
    <source>
        <strain evidence="2 3">TM138-S3</strain>
    </source>
</reference>
<evidence type="ECO:0000313" key="2">
    <source>
        <dbReference type="EMBL" id="KAL1584698.1"/>
    </source>
</evidence>
<evidence type="ECO:0000256" key="1">
    <source>
        <dbReference type="SAM" id="MobiDB-lite"/>
    </source>
</evidence>
<dbReference type="AlphaFoldDB" id="A0AB34KIV3"/>
<dbReference type="GeneID" id="96008282"/>
<evidence type="ECO:0000313" key="3">
    <source>
        <dbReference type="Proteomes" id="UP000803884"/>
    </source>
</evidence>
<feature type="compositionally biased region" description="Basic and acidic residues" evidence="1">
    <location>
        <begin position="1"/>
        <end position="12"/>
    </location>
</feature>
<proteinExistence type="predicted"/>
<accession>A0AB34KIV3</accession>
<keyword evidence="3" id="KW-1185">Reference proteome</keyword>
<sequence>MAAREMQQRDRIAASSTPPTPTENQQSSSDPKPAHRRPRQVTFLTRPPGTKSQPLHQPESHTPRHPTHERNAAQRISPSTPVARVRTYTPLPPTSLAQRHEKKKDSTSISQYVPSAPYLPANATQE</sequence>
<feature type="region of interest" description="Disordered" evidence="1">
    <location>
        <begin position="1"/>
        <end position="126"/>
    </location>
</feature>
<organism evidence="2 3">
    <name type="scientific">Cladosporium halotolerans</name>
    <dbReference type="NCBI Taxonomy" id="1052096"/>
    <lineage>
        <taxon>Eukaryota</taxon>
        <taxon>Fungi</taxon>
        <taxon>Dikarya</taxon>
        <taxon>Ascomycota</taxon>
        <taxon>Pezizomycotina</taxon>
        <taxon>Dothideomycetes</taxon>
        <taxon>Dothideomycetidae</taxon>
        <taxon>Cladosporiales</taxon>
        <taxon>Cladosporiaceae</taxon>
        <taxon>Cladosporium</taxon>
    </lineage>
</organism>
<dbReference type="Proteomes" id="UP000803884">
    <property type="component" value="Unassembled WGS sequence"/>
</dbReference>
<name>A0AB34KIV3_9PEZI</name>
<feature type="compositionally biased region" description="Polar residues" evidence="1">
    <location>
        <begin position="14"/>
        <end position="30"/>
    </location>
</feature>
<feature type="compositionally biased region" description="Basic and acidic residues" evidence="1">
    <location>
        <begin position="58"/>
        <end position="72"/>
    </location>
</feature>
<comment type="caution">
    <text evidence="2">The sequence shown here is derived from an EMBL/GenBank/DDBJ whole genome shotgun (WGS) entry which is preliminary data.</text>
</comment>
<gene>
    <name evidence="2" type="ORF">WHR41_06839</name>
</gene>